<proteinExistence type="inferred from homology"/>
<feature type="binding site" evidence="4">
    <location>
        <position position="56"/>
    </location>
    <ligand>
        <name>substrate</name>
    </ligand>
</feature>
<dbReference type="GO" id="GO:0035999">
    <property type="term" value="P:tetrahydrofolate interconversion"/>
    <property type="evidence" value="ECO:0007669"/>
    <property type="project" value="TreeGrafter"/>
</dbReference>
<dbReference type="InterPro" id="IPR002698">
    <property type="entry name" value="FTHF_cligase"/>
</dbReference>
<dbReference type="AlphaFoldDB" id="A0A084CMH9"/>
<dbReference type="GO" id="GO:0009396">
    <property type="term" value="P:folic acid-containing compound biosynthetic process"/>
    <property type="evidence" value="ECO:0007669"/>
    <property type="project" value="TreeGrafter"/>
</dbReference>
<dbReference type="GO" id="GO:0005524">
    <property type="term" value="F:ATP binding"/>
    <property type="evidence" value="ECO:0007669"/>
    <property type="project" value="UniProtKB-KW"/>
</dbReference>
<dbReference type="GO" id="GO:0046872">
    <property type="term" value="F:metal ion binding"/>
    <property type="evidence" value="ECO:0007669"/>
    <property type="project" value="UniProtKB-KW"/>
</dbReference>
<feature type="binding site" evidence="4">
    <location>
        <position position="51"/>
    </location>
    <ligand>
        <name>substrate</name>
    </ligand>
</feature>
<evidence type="ECO:0000256" key="3">
    <source>
        <dbReference type="ARBA" id="ARBA00022840"/>
    </source>
</evidence>
<keyword evidence="5" id="KW-0460">Magnesium</keyword>
<comment type="catalytic activity">
    <reaction evidence="5">
        <text>(6S)-5-formyl-5,6,7,8-tetrahydrofolate + ATP = (6R)-5,10-methenyltetrahydrofolate + ADP + phosphate</text>
        <dbReference type="Rhea" id="RHEA:10488"/>
        <dbReference type="ChEBI" id="CHEBI:30616"/>
        <dbReference type="ChEBI" id="CHEBI:43474"/>
        <dbReference type="ChEBI" id="CHEBI:57455"/>
        <dbReference type="ChEBI" id="CHEBI:57457"/>
        <dbReference type="ChEBI" id="CHEBI:456216"/>
        <dbReference type="EC" id="6.3.3.2"/>
    </reaction>
</comment>
<evidence type="ECO:0000256" key="5">
    <source>
        <dbReference type="RuleBase" id="RU361279"/>
    </source>
</evidence>
<dbReference type="RefSeq" id="WP_034414826.1">
    <property type="nucleotide sequence ID" value="NZ_JGVK01000028.1"/>
</dbReference>
<dbReference type="STRING" id="1179155.CF67_05031"/>
<accession>A0A084CMH9</accession>
<dbReference type="eggNOG" id="COG0212">
    <property type="taxonomic scope" value="Bacteria"/>
</dbReference>
<keyword evidence="5" id="KW-0479">Metal-binding</keyword>
<dbReference type="Pfam" id="PF01812">
    <property type="entry name" value="5-FTHF_cyc-lig"/>
    <property type="match status" value="1"/>
</dbReference>
<dbReference type="PANTHER" id="PTHR23407">
    <property type="entry name" value="ATPASE INHIBITOR/5-FORMYLTETRAHYDROFOLATE CYCLO-LIGASE"/>
    <property type="match status" value="1"/>
</dbReference>
<feature type="binding site" evidence="4">
    <location>
        <begin position="5"/>
        <end position="9"/>
    </location>
    <ligand>
        <name>ATP</name>
        <dbReference type="ChEBI" id="CHEBI:30616"/>
    </ligand>
</feature>
<evidence type="ECO:0000313" key="7">
    <source>
        <dbReference type="Proteomes" id="UP000053784"/>
    </source>
</evidence>
<comment type="cofactor">
    <cofactor evidence="5">
        <name>Mg(2+)</name>
        <dbReference type="ChEBI" id="CHEBI:18420"/>
    </cofactor>
</comment>
<keyword evidence="7" id="KW-1185">Reference proteome</keyword>
<evidence type="ECO:0000256" key="1">
    <source>
        <dbReference type="ARBA" id="ARBA00010638"/>
    </source>
</evidence>
<dbReference type="EMBL" id="JGVK01000028">
    <property type="protein sequence ID" value="KEY91008.1"/>
    <property type="molecule type" value="Genomic_DNA"/>
</dbReference>
<evidence type="ECO:0000256" key="2">
    <source>
        <dbReference type="ARBA" id="ARBA00022741"/>
    </source>
</evidence>
<dbReference type="PIRSF" id="PIRSF006806">
    <property type="entry name" value="FTHF_cligase"/>
    <property type="match status" value="1"/>
</dbReference>
<evidence type="ECO:0000256" key="4">
    <source>
        <dbReference type="PIRSR" id="PIRSR006806-1"/>
    </source>
</evidence>
<keyword evidence="3 4" id="KW-0067">ATP-binding</keyword>
<reference evidence="6 7" key="1">
    <citation type="submission" date="2014-03" db="EMBL/GenBank/DDBJ databases">
        <title>Selection and divergence in the genomes of co-occurring obligate luminous symbionts with specific hosts.</title>
        <authorList>
            <person name="Hendry T.A."/>
            <person name="de Wet J.R."/>
            <person name="Dunlap P.V."/>
        </authorList>
    </citation>
    <scope>NUCLEOTIDE SEQUENCE [LARGE SCALE GENOMIC DNA]</scope>
    <source>
        <strain evidence="6 7">Ppalp.1</strain>
    </source>
</reference>
<keyword evidence="2 4" id="KW-0547">Nucleotide-binding</keyword>
<dbReference type="OrthoDB" id="9801938at2"/>
<dbReference type="GO" id="GO:0030272">
    <property type="term" value="F:5-formyltetrahydrofolate cyclo-ligase activity"/>
    <property type="evidence" value="ECO:0007669"/>
    <property type="project" value="UniProtKB-EC"/>
</dbReference>
<dbReference type="NCBIfam" id="TIGR02727">
    <property type="entry name" value="MTHFS_bact"/>
    <property type="match status" value="1"/>
</dbReference>
<feature type="binding site" evidence="4">
    <location>
        <begin position="136"/>
        <end position="144"/>
    </location>
    <ligand>
        <name>ATP</name>
        <dbReference type="ChEBI" id="CHEBI:30616"/>
    </ligand>
</feature>
<dbReference type="InterPro" id="IPR024185">
    <property type="entry name" value="FTHF_cligase-like_sf"/>
</dbReference>
<dbReference type="Gene3D" id="3.40.50.10420">
    <property type="entry name" value="NagB/RpiA/CoA transferase-like"/>
    <property type="match status" value="1"/>
</dbReference>
<comment type="caution">
    <text evidence="6">The sequence shown here is derived from an EMBL/GenBank/DDBJ whole genome shotgun (WGS) entry which is preliminary data.</text>
</comment>
<evidence type="ECO:0000313" key="6">
    <source>
        <dbReference type="EMBL" id="KEY91008.1"/>
    </source>
</evidence>
<gene>
    <name evidence="6" type="primary">ygfA</name>
    <name evidence="6" type="ORF">CF67_05031</name>
</gene>
<dbReference type="PANTHER" id="PTHR23407:SF1">
    <property type="entry name" value="5-FORMYLTETRAHYDROFOLATE CYCLO-LIGASE"/>
    <property type="match status" value="1"/>
</dbReference>
<dbReference type="SUPFAM" id="SSF100950">
    <property type="entry name" value="NagB/RpiA/CoA transferase-like"/>
    <property type="match status" value="1"/>
</dbReference>
<dbReference type="EC" id="6.3.3.2" evidence="5"/>
<dbReference type="Proteomes" id="UP000053784">
    <property type="component" value="Unassembled WGS sequence"/>
</dbReference>
<organism evidence="6 7">
    <name type="scientific">Candidatus Photodesmus blepharonis</name>
    <dbReference type="NCBI Taxonomy" id="1179155"/>
    <lineage>
        <taxon>Bacteria</taxon>
        <taxon>Pseudomonadati</taxon>
        <taxon>Pseudomonadota</taxon>
        <taxon>Gammaproteobacteria</taxon>
        <taxon>Vibrionales</taxon>
        <taxon>Vibrionaceae</taxon>
        <taxon>Candidatus Photodesmus</taxon>
    </lineage>
</organism>
<dbReference type="InterPro" id="IPR037171">
    <property type="entry name" value="NagB/RpiA_transferase-like"/>
</dbReference>
<protein>
    <recommendedName>
        <fullName evidence="5">5-formyltetrahydrofolate cyclo-ligase</fullName>
        <ecNumber evidence="5">6.3.3.2</ecNumber>
    </recommendedName>
</protein>
<name>A0A084CMH9_9GAMM</name>
<comment type="similarity">
    <text evidence="1 5">Belongs to the 5-formyltetrahydrofolate cyclo-ligase family.</text>
</comment>
<sequence>MILSRQNFRKQIREKRNRLCKDEQHQASLSLSLRFSTLPELLICQHIALYISSDGEIDTKPLIERLWKQGKQTYLPVIHPFSKGCLLFLHYDSNTSIKQNTYGIFEPELNKTCIKPISQIDLICTPLVGFDSLGYRLGMGGGYYDRTLKEWFITGVGAIPIGLAYDFQHVDQLPIKSWDIPLPKIVTPTQIWQW</sequence>